<name>A0ABM8ZS17_9VIBR</name>
<evidence type="ECO:0000256" key="3">
    <source>
        <dbReference type="ARBA" id="ARBA00022989"/>
    </source>
</evidence>
<proteinExistence type="inferred from homology"/>
<comment type="function">
    <text evidence="5">Involved in the assembly of lipopolysaccharide (LPS).</text>
</comment>
<keyword evidence="3 5" id="KW-1133">Transmembrane helix</keyword>
<dbReference type="Proteomes" id="UP000838672">
    <property type="component" value="Unassembled WGS sequence"/>
</dbReference>
<reference evidence="8" key="1">
    <citation type="submission" date="2021-11" db="EMBL/GenBank/DDBJ databases">
        <authorList>
            <person name="Rodrigo-Torres L."/>
            <person name="Arahal R. D."/>
            <person name="Lucena T."/>
        </authorList>
    </citation>
    <scope>NUCLEOTIDE SEQUENCE</scope>
    <source>
        <strain evidence="8">CECT 7929</strain>
    </source>
</reference>
<dbReference type="Pfam" id="PF06305">
    <property type="entry name" value="LapA_dom"/>
    <property type="match status" value="1"/>
</dbReference>
<evidence type="ECO:0000256" key="2">
    <source>
        <dbReference type="ARBA" id="ARBA00022692"/>
    </source>
</evidence>
<evidence type="ECO:0000259" key="7">
    <source>
        <dbReference type="Pfam" id="PF06305"/>
    </source>
</evidence>
<evidence type="ECO:0000256" key="4">
    <source>
        <dbReference type="ARBA" id="ARBA00023136"/>
    </source>
</evidence>
<dbReference type="InterPro" id="IPR010445">
    <property type="entry name" value="LapA_dom"/>
</dbReference>
<sequence>MRIILTIAIVICLVIAVMLGAENHSEVTFNYLVAQDQFNLSTLLGGAFALGLLVGLALFGLKYLALLFTKRRLEKQFKKQQAELATLRDKAAATPLTDSKKASR</sequence>
<evidence type="ECO:0000256" key="1">
    <source>
        <dbReference type="ARBA" id="ARBA00022475"/>
    </source>
</evidence>
<gene>
    <name evidence="5 8" type="primary">lapA</name>
    <name evidence="8" type="ORF">VST7929_00942</name>
</gene>
<protein>
    <recommendedName>
        <fullName evidence="5">Probable lipopolysaccharide assembly protein A</fullName>
    </recommendedName>
</protein>
<keyword evidence="5" id="KW-0997">Cell inner membrane</keyword>
<feature type="domain" description="Lipopolysaccharide assembly protein A" evidence="7">
    <location>
        <begin position="23"/>
        <end position="85"/>
    </location>
</feature>
<keyword evidence="1 5" id="KW-1003">Cell membrane</keyword>
<feature type="transmembrane region" description="Helical" evidence="5">
    <location>
        <begin position="44"/>
        <end position="69"/>
    </location>
</feature>
<evidence type="ECO:0000313" key="9">
    <source>
        <dbReference type="Proteomes" id="UP000838672"/>
    </source>
</evidence>
<organism evidence="8 9">
    <name type="scientific">Vibrio stylophorae</name>
    <dbReference type="NCBI Taxonomy" id="659351"/>
    <lineage>
        <taxon>Bacteria</taxon>
        <taxon>Pseudomonadati</taxon>
        <taxon>Pseudomonadota</taxon>
        <taxon>Gammaproteobacteria</taxon>
        <taxon>Vibrionales</taxon>
        <taxon>Vibrionaceae</taxon>
        <taxon>Vibrio</taxon>
    </lineage>
</organism>
<dbReference type="EMBL" id="CAKLDI010000001">
    <property type="protein sequence ID" value="CAH0533089.1"/>
    <property type="molecule type" value="Genomic_DNA"/>
</dbReference>
<dbReference type="RefSeq" id="WP_237465317.1">
    <property type="nucleotide sequence ID" value="NZ_CAKLDI010000001.1"/>
</dbReference>
<dbReference type="InterPro" id="IPR032906">
    <property type="entry name" value="LapA"/>
</dbReference>
<keyword evidence="9" id="KW-1185">Reference proteome</keyword>
<keyword evidence="2 5" id="KW-0812">Transmembrane</keyword>
<evidence type="ECO:0000313" key="8">
    <source>
        <dbReference type="EMBL" id="CAH0533089.1"/>
    </source>
</evidence>
<keyword evidence="4 5" id="KW-0472">Membrane</keyword>
<dbReference type="HAMAP" id="MF_01948">
    <property type="entry name" value="LPS_assembly_LapA"/>
    <property type="match status" value="1"/>
</dbReference>
<comment type="caution">
    <text evidence="5">Lacks conserved residue(s) required for the propagation of feature annotation.</text>
</comment>
<evidence type="ECO:0000256" key="6">
    <source>
        <dbReference type="SAM" id="MobiDB-lite"/>
    </source>
</evidence>
<feature type="region of interest" description="Disordered" evidence="6">
    <location>
        <begin position="85"/>
        <end position="104"/>
    </location>
</feature>
<evidence type="ECO:0000256" key="5">
    <source>
        <dbReference type="HAMAP-Rule" id="MF_01948"/>
    </source>
</evidence>
<comment type="similarity">
    <text evidence="5">Belongs to the LapA family.</text>
</comment>
<comment type="caution">
    <text evidence="8">The sequence shown here is derived from an EMBL/GenBank/DDBJ whole genome shotgun (WGS) entry which is preliminary data.</text>
</comment>
<comment type="subcellular location">
    <subcellularLocation>
        <location evidence="5">Cell inner membrane</location>
        <topology evidence="5">Single-pass membrane protein</topology>
    </subcellularLocation>
</comment>
<accession>A0ABM8ZS17</accession>